<feature type="transmembrane region" description="Helical" evidence="9">
    <location>
        <begin position="209"/>
        <end position="234"/>
    </location>
</feature>
<dbReference type="SUPFAM" id="SSF103473">
    <property type="entry name" value="MFS general substrate transporter"/>
    <property type="match status" value="1"/>
</dbReference>
<sequence>MQIDIKDINKKDDFRAITVEGAVTPDAVNDDPFNHVSTSGAPLRSSRLNKSTLTSQGSLDNDDEDEDDDEDDDDDDEFLRSAHNQPERVTLLMLWNFRKVITMCILISWAGFLFGYDTGIIGGILQMPSITTAFGDVTTDDFTGETTHSINTVIHGLLVGTYHIGCIIGGVTIARAADFRGRRIPIMFAMVIYCLGNTIQITTCQTGKWYQFMIGRFVTGMCIGSVAVLGPMFISETAPTIIRGSLTACYQNMICMGIMIGSIVVYLTKSSYTSNAAWIIPLCLSMLVSVVVCVGIIFTPESARYLVSIGQIDEARRSLIKTGETDVEFTIDNLVEKLTMDRKADDIGYMEMIANKKNFKRLLIGVTLMFLQQMSGIDYFFYFGTQLFTSVGLDDSYVTLIIIATVNYTTSIAVMFIVERFGRKKTLLAGSVLTTIMLTVYATVGVTMVDFTPGADNSTPGYVMITFTCLFILSFGCTWAGCVSVVANEVFPLQIRSKALGVSIAFNWSANFFIGFCTPIVTEVIHYAFGYVFAGCMFFSFWFVFFVVPETKGISLEDVDMIFEKRESFDESL</sequence>
<evidence type="ECO:0000256" key="2">
    <source>
        <dbReference type="ARBA" id="ARBA00010992"/>
    </source>
</evidence>
<feature type="transmembrane region" description="Helical" evidence="9">
    <location>
        <begin position="186"/>
        <end position="203"/>
    </location>
</feature>
<comment type="similarity">
    <text evidence="2 7">Belongs to the major facilitator superfamily. Sugar transporter (TC 2.A.1.1) family.</text>
</comment>
<feature type="transmembrane region" description="Helical" evidence="9">
    <location>
        <begin position="461"/>
        <end position="487"/>
    </location>
</feature>
<proteinExistence type="inferred from homology"/>
<feature type="transmembrane region" description="Helical" evidence="9">
    <location>
        <begin position="499"/>
        <end position="521"/>
    </location>
</feature>
<dbReference type="InterPro" id="IPR003663">
    <property type="entry name" value="Sugar/inositol_transpt"/>
</dbReference>
<feature type="transmembrane region" description="Helical" evidence="9">
    <location>
        <begin position="246"/>
        <end position="266"/>
    </location>
</feature>
<keyword evidence="3 7" id="KW-0813">Transport</keyword>
<dbReference type="InterPro" id="IPR050360">
    <property type="entry name" value="MFS_Sugar_Transporters"/>
</dbReference>
<dbReference type="InterPro" id="IPR005828">
    <property type="entry name" value="MFS_sugar_transport-like"/>
</dbReference>
<feature type="transmembrane region" description="Helical" evidence="9">
    <location>
        <begin position="362"/>
        <end position="384"/>
    </location>
</feature>
<dbReference type="InterPro" id="IPR020846">
    <property type="entry name" value="MFS_dom"/>
</dbReference>
<dbReference type="EMBL" id="LK052893">
    <property type="protein sequence ID" value="CDR41858.1"/>
    <property type="molecule type" value="Genomic_DNA"/>
</dbReference>
<evidence type="ECO:0000256" key="6">
    <source>
        <dbReference type="ARBA" id="ARBA00023136"/>
    </source>
</evidence>
<reference evidence="11" key="1">
    <citation type="journal article" date="2014" name="Genome Announc.">
        <title>Genome sequence of the yeast Cyberlindnera fabianii (Hansenula fabianii).</title>
        <authorList>
            <person name="Freel K.C."/>
            <person name="Sarilar V."/>
            <person name="Neuveglise C."/>
            <person name="Devillers H."/>
            <person name="Friedrich A."/>
            <person name="Schacherer J."/>
        </authorList>
    </citation>
    <scope>NUCLEOTIDE SEQUENCE</scope>
    <source>
        <strain evidence="11">YJS4271</strain>
    </source>
</reference>
<feature type="transmembrane region" description="Helical" evidence="9">
    <location>
        <begin position="396"/>
        <end position="418"/>
    </location>
</feature>
<dbReference type="PROSITE" id="PS00216">
    <property type="entry name" value="SUGAR_TRANSPORT_1"/>
    <property type="match status" value="1"/>
</dbReference>
<evidence type="ECO:0000256" key="3">
    <source>
        <dbReference type="ARBA" id="ARBA00022448"/>
    </source>
</evidence>
<dbReference type="PROSITE" id="PS50850">
    <property type="entry name" value="MFS"/>
    <property type="match status" value="1"/>
</dbReference>
<dbReference type="Gene3D" id="1.20.1250.20">
    <property type="entry name" value="MFS general substrate transporter like domains"/>
    <property type="match status" value="1"/>
</dbReference>
<dbReference type="PANTHER" id="PTHR48022">
    <property type="entry name" value="PLASTIDIC GLUCOSE TRANSPORTER 4"/>
    <property type="match status" value="1"/>
</dbReference>
<dbReference type="InterPro" id="IPR005829">
    <property type="entry name" value="Sugar_transporter_CS"/>
</dbReference>
<gene>
    <name evidence="11" type="ORF">CYFA0S_08e00870g</name>
</gene>
<evidence type="ECO:0000256" key="1">
    <source>
        <dbReference type="ARBA" id="ARBA00004141"/>
    </source>
</evidence>
<dbReference type="PROSITE" id="PS00217">
    <property type="entry name" value="SUGAR_TRANSPORT_2"/>
    <property type="match status" value="1"/>
</dbReference>
<dbReference type="NCBIfam" id="TIGR00879">
    <property type="entry name" value="SP"/>
    <property type="match status" value="1"/>
</dbReference>
<feature type="transmembrane region" description="Helical" evidence="9">
    <location>
        <begin position="527"/>
        <end position="548"/>
    </location>
</feature>
<dbReference type="Pfam" id="PF00083">
    <property type="entry name" value="Sugar_tr"/>
    <property type="match status" value="1"/>
</dbReference>
<organism evidence="11">
    <name type="scientific">Cyberlindnera fabianii</name>
    <name type="common">Yeast</name>
    <name type="synonym">Hansenula fabianii</name>
    <dbReference type="NCBI Taxonomy" id="36022"/>
    <lineage>
        <taxon>Eukaryota</taxon>
        <taxon>Fungi</taxon>
        <taxon>Dikarya</taxon>
        <taxon>Ascomycota</taxon>
        <taxon>Saccharomycotina</taxon>
        <taxon>Saccharomycetes</taxon>
        <taxon>Phaffomycetales</taxon>
        <taxon>Phaffomycetaceae</taxon>
        <taxon>Cyberlindnera</taxon>
    </lineage>
</organism>
<evidence type="ECO:0000256" key="9">
    <source>
        <dbReference type="SAM" id="Phobius"/>
    </source>
</evidence>
<dbReference type="AlphaFoldDB" id="A0A061AW26"/>
<evidence type="ECO:0000256" key="8">
    <source>
        <dbReference type="SAM" id="MobiDB-lite"/>
    </source>
</evidence>
<dbReference type="PRINTS" id="PR00171">
    <property type="entry name" value="SUGRTRNSPORT"/>
</dbReference>
<evidence type="ECO:0000313" key="11">
    <source>
        <dbReference type="EMBL" id="CDR41858.1"/>
    </source>
</evidence>
<feature type="region of interest" description="Disordered" evidence="8">
    <location>
        <begin position="28"/>
        <end position="80"/>
    </location>
</feature>
<keyword evidence="6 9" id="KW-0472">Membrane</keyword>
<evidence type="ECO:0000256" key="5">
    <source>
        <dbReference type="ARBA" id="ARBA00022989"/>
    </source>
</evidence>
<protein>
    <submittedName>
        <fullName evidence="11">CYFA0S08e00870g1_1</fullName>
    </submittedName>
</protein>
<feature type="transmembrane region" description="Helical" evidence="9">
    <location>
        <begin position="100"/>
        <end position="125"/>
    </location>
</feature>
<feature type="transmembrane region" description="Helical" evidence="9">
    <location>
        <begin position="278"/>
        <end position="298"/>
    </location>
</feature>
<keyword evidence="5 9" id="KW-1133">Transmembrane helix</keyword>
<name>A0A061AW26_CYBFA</name>
<dbReference type="PANTHER" id="PTHR48022:SF50">
    <property type="entry name" value="HEXOSE TRANSPORTER HXT14"/>
    <property type="match status" value="1"/>
</dbReference>
<feature type="compositionally biased region" description="Polar residues" evidence="8">
    <location>
        <begin position="35"/>
        <end position="59"/>
    </location>
</feature>
<keyword evidence="4 9" id="KW-0812">Transmembrane</keyword>
<dbReference type="VEuPathDB" id="FungiDB:BON22_4847"/>
<evidence type="ECO:0000259" key="10">
    <source>
        <dbReference type="PROSITE" id="PS50850"/>
    </source>
</evidence>
<dbReference type="GO" id="GO:0005886">
    <property type="term" value="C:plasma membrane"/>
    <property type="evidence" value="ECO:0007669"/>
    <property type="project" value="TreeGrafter"/>
</dbReference>
<feature type="domain" description="Major facilitator superfamily (MFS) profile" evidence="10">
    <location>
        <begin position="103"/>
        <end position="552"/>
    </location>
</feature>
<dbReference type="OrthoDB" id="3980478at2759"/>
<dbReference type="InterPro" id="IPR036259">
    <property type="entry name" value="MFS_trans_sf"/>
</dbReference>
<evidence type="ECO:0000256" key="7">
    <source>
        <dbReference type="RuleBase" id="RU003346"/>
    </source>
</evidence>
<dbReference type="PhylomeDB" id="A0A061AW26"/>
<feature type="transmembrane region" description="Helical" evidence="9">
    <location>
        <begin position="153"/>
        <end position="174"/>
    </location>
</feature>
<feature type="compositionally biased region" description="Acidic residues" evidence="8">
    <location>
        <begin position="60"/>
        <end position="77"/>
    </location>
</feature>
<evidence type="ECO:0000256" key="4">
    <source>
        <dbReference type="ARBA" id="ARBA00022692"/>
    </source>
</evidence>
<feature type="transmembrane region" description="Helical" evidence="9">
    <location>
        <begin position="427"/>
        <end position="449"/>
    </location>
</feature>
<accession>A0A061AW26</accession>
<dbReference type="GO" id="GO:0005351">
    <property type="term" value="F:carbohydrate:proton symporter activity"/>
    <property type="evidence" value="ECO:0007669"/>
    <property type="project" value="TreeGrafter"/>
</dbReference>
<comment type="subcellular location">
    <subcellularLocation>
        <location evidence="1">Membrane</location>
        <topology evidence="1">Multi-pass membrane protein</topology>
    </subcellularLocation>
</comment>